<evidence type="ECO:0000256" key="6">
    <source>
        <dbReference type="ARBA" id="ARBA00022741"/>
    </source>
</evidence>
<evidence type="ECO:0000256" key="4">
    <source>
        <dbReference type="ARBA" id="ARBA00022448"/>
    </source>
</evidence>
<dbReference type="Gene3D" id="1.10.150.50">
    <property type="entry name" value="Transcription Factor, Ets-1"/>
    <property type="match status" value="1"/>
</dbReference>
<name>A0A9P6NQ43_9BASI</name>
<feature type="domain" description="SAM" evidence="14">
    <location>
        <begin position="725"/>
        <end position="786"/>
    </location>
</feature>
<evidence type="ECO:0000313" key="16">
    <source>
        <dbReference type="Proteomes" id="UP000886653"/>
    </source>
</evidence>
<feature type="region of interest" description="Disordered" evidence="13">
    <location>
        <begin position="790"/>
        <end position="827"/>
    </location>
</feature>
<dbReference type="Proteomes" id="UP000886653">
    <property type="component" value="Unassembled WGS sequence"/>
</dbReference>
<feature type="region of interest" description="Disordered" evidence="13">
    <location>
        <begin position="298"/>
        <end position="366"/>
    </location>
</feature>
<feature type="compositionally biased region" description="Basic and acidic residues" evidence="13">
    <location>
        <begin position="794"/>
        <end position="811"/>
    </location>
</feature>
<dbReference type="CDD" id="cd09556">
    <property type="entry name" value="SAM_VTS1_fungal"/>
    <property type="match status" value="1"/>
</dbReference>
<keyword evidence="7" id="KW-0694">RNA-binding</keyword>
<dbReference type="EMBL" id="MU167240">
    <property type="protein sequence ID" value="KAG0148173.1"/>
    <property type="molecule type" value="Genomic_DNA"/>
</dbReference>
<dbReference type="PANTHER" id="PTHR12515">
    <property type="entry name" value="STERILE ALPHA MOTIF DOMAIN CONTAINING PROTEIN 4-RELATED"/>
    <property type="match status" value="1"/>
</dbReference>
<comment type="subcellular location">
    <subcellularLocation>
        <location evidence="1">Cytoplasm</location>
        <location evidence="1">P-body</location>
    </subcellularLocation>
    <subcellularLocation>
        <location evidence="2">Cytoplasm</location>
        <location evidence="2">Cytosol</location>
    </subcellularLocation>
</comment>
<accession>A0A9P6NQ43</accession>
<organism evidence="15 16">
    <name type="scientific">Cronartium quercuum f. sp. fusiforme G11</name>
    <dbReference type="NCBI Taxonomy" id="708437"/>
    <lineage>
        <taxon>Eukaryota</taxon>
        <taxon>Fungi</taxon>
        <taxon>Dikarya</taxon>
        <taxon>Basidiomycota</taxon>
        <taxon>Pucciniomycotina</taxon>
        <taxon>Pucciniomycetes</taxon>
        <taxon>Pucciniales</taxon>
        <taxon>Coleosporiaceae</taxon>
        <taxon>Cronartium</taxon>
    </lineage>
</organism>
<evidence type="ECO:0000256" key="11">
    <source>
        <dbReference type="ARBA" id="ARBA00054767"/>
    </source>
</evidence>
<evidence type="ECO:0000256" key="10">
    <source>
        <dbReference type="ARBA" id="ARBA00024136"/>
    </source>
</evidence>
<feature type="compositionally biased region" description="Polar residues" evidence="13">
    <location>
        <begin position="324"/>
        <end position="340"/>
    </location>
</feature>
<dbReference type="OrthoDB" id="2155283at2759"/>
<feature type="region of interest" description="Disordered" evidence="13">
    <location>
        <begin position="412"/>
        <end position="548"/>
    </location>
</feature>
<feature type="compositionally biased region" description="Low complexity" evidence="13">
    <location>
        <begin position="341"/>
        <end position="358"/>
    </location>
</feature>
<keyword evidence="8" id="KW-0653">Protein transport</keyword>
<evidence type="ECO:0000256" key="8">
    <source>
        <dbReference type="ARBA" id="ARBA00022927"/>
    </source>
</evidence>
<dbReference type="PANTHER" id="PTHR12515:SF5">
    <property type="entry name" value="PROTEIN SMAUG"/>
    <property type="match status" value="1"/>
</dbReference>
<feature type="compositionally biased region" description="Polar residues" evidence="13">
    <location>
        <begin position="511"/>
        <end position="526"/>
    </location>
</feature>
<dbReference type="AlphaFoldDB" id="A0A9P6NQ43"/>
<evidence type="ECO:0000256" key="1">
    <source>
        <dbReference type="ARBA" id="ARBA00004201"/>
    </source>
</evidence>
<dbReference type="Pfam" id="PF07647">
    <property type="entry name" value="SAM_2"/>
    <property type="match status" value="1"/>
</dbReference>
<dbReference type="InterPro" id="IPR050897">
    <property type="entry name" value="SMAUG/VTS1_RNA-bind"/>
</dbReference>
<dbReference type="InterPro" id="IPR057327">
    <property type="entry name" value="Vts1_dom"/>
</dbReference>
<feature type="region of interest" description="Disordered" evidence="13">
    <location>
        <begin position="685"/>
        <end position="722"/>
    </location>
</feature>
<evidence type="ECO:0000313" key="15">
    <source>
        <dbReference type="EMBL" id="KAG0148173.1"/>
    </source>
</evidence>
<feature type="compositionally biased region" description="Low complexity" evidence="13">
    <location>
        <begin position="476"/>
        <end position="510"/>
    </location>
</feature>
<keyword evidence="6" id="KW-0547">Nucleotide-binding</keyword>
<comment type="subunit">
    <text evidence="9">Monomer. Binds to RNA.</text>
</comment>
<feature type="region of interest" description="Disordered" evidence="13">
    <location>
        <begin position="1"/>
        <end position="68"/>
    </location>
</feature>
<dbReference type="PROSITE" id="PS50105">
    <property type="entry name" value="SAM_DOMAIN"/>
    <property type="match status" value="1"/>
</dbReference>
<dbReference type="InterPro" id="IPR037635">
    <property type="entry name" value="VTS1_SAM"/>
</dbReference>
<feature type="compositionally biased region" description="Polar residues" evidence="13">
    <location>
        <begin position="299"/>
        <end position="316"/>
    </location>
</feature>
<dbReference type="InterPro" id="IPR001660">
    <property type="entry name" value="SAM"/>
</dbReference>
<dbReference type="SUPFAM" id="SSF47769">
    <property type="entry name" value="SAM/Pointed domain"/>
    <property type="match status" value="1"/>
</dbReference>
<dbReference type="GO" id="GO:0003729">
    <property type="term" value="F:mRNA binding"/>
    <property type="evidence" value="ECO:0007669"/>
    <property type="project" value="InterPro"/>
</dbReference>
<evidence type="ECO:0000259" key="14">
    <source>
        <dbReference type="PROSITE" id="PS50105"/>
    </source>
</evidence>
<dbReference type="SMART" id="SM00454">
    <property type="entry name" value="SAM"/>
    <property type="match status" value="1"/>
</dbReference>
<comment type="similarity">
    <text evidence="3">Belongs to the VTS1 family.</text>
</comment>
<keyword evidence="4" id="KW-0813">Transport</keyword>
<evidence type="ECO:0000256" key="2">
    <source>
        <dbReference type="ARBA" id="ARBA00004514"/>
    </source>
</evidence>
<evidence type="ECO:0000256" key="9">
    <source>
        <dbReference type="ARBA" id="ARBA00024046"/>
    </source>
</evidence>
<reference evidence="15" key="1">
    <citation type="submission" date="2013-11" db="EMBL/GenBank/DDBJ databases">
        <title>Genome sequence of the fusiform rust pathogen reveals effectors for host alternation and coevolution with pine.</title>
        <authorList>
            <consortium name="DOE Joint Genome Institute"/>
            <person name="Smith K."/>
            <person name="Pendleton A."/>
            <person name="Kubisiak T."/>
            <person name="Anderson C."/>
            <person name="Salamov A."/>
            <person name="Aerts A."/>
            <person name="Riley R."/>
            <person name="Clum A."/>
            <person name="Lindquist E."/>
            <person name="Ence D."/>
            <person name="Campbell M."/>
            <person name="Kronenberg Z."/>
            <person name="Feau N."/>
            <person name="Dhillon B."/>
            <person name="Hamelin R."/>
            <person name="Burleigh J."/>
            <person name="Smith J."/>
            <person name="Yandell M."/>
            <person name="Nelson C."/>
            <person name="Grigoriev I."/>
            <person name="Davis J."/>
        </authorList>
    </citation>
    <scope>NUCLEOTIDE SEQUENCE</scope>
    <source>
        <strain evidence="15">G11</strain>
    </source>
</reference>
<dbReference type="GO" id="GO:0005829">
    <property type="term" value="C:cytosol"/>
    <property type="evidence" value="ECO:0007669"/>
    <property type="project" value="UniProtKB-SubCell"/>
</dbReference>
<evidence type="ECO:0000256" key="12">
    <source>
        <dbReference type="ARBA" id="ARBA00073291"/>
    </source>
</evidence>
<proteinExistence type="inferred from homology"/>
<sequence>MTSLAPIRPPSSNSNRSSTPVTNNNNSNPNGVFRHQHSLSTSTPGVNQHFGQLSPHYGGARSAGGPRQSLDASKALATSGPISPRIGSGNHIRPNSEMLGLGGQQIFGPSLEAEAIDKWFEDLQSYEATLEEMAAASLDVNFKEELSAIEQWFRVLSEAERTAALYSLLQSSTQVQIRFFITVLQQMARSDPMTALLSPAPSGGAASMEQQMEAKLAQLSMKSPASPVVRQFARQSLGATNNNPPASATAESYLSPNSALLNESTNSSNDAAILLANQRAKLQKASAANRVSAPVQLLGDNNSLKSPKWNNHSGTVNEEEFHNGRSSSPRPKSTGSDLTTSQLNSHSNSNNFNRNPSNGTGLESQLSPIGVGGSWASQVNTPLVPMFANKEEGSQAESIAEVNNRLANWGAAHQASGSNQSSPVRTQAPNSANHDGSSPTSGIQLDDARKFRRQSKGLQGGVSTSSFSGVLSGLGPSANGGHNSNSNSQSAQPNSMNSSLSLSTNSNNPTGQSFNRSGAGQLSNSFGGPRSALHANNVGGGMPSPISTQSLLNAQQAAMAAQQNWRNGLNSPGIQNVGNDPTMVNNLAMMNTLAGFNGGMNINGMANMAAMANMSDPNALQNMANLLNMQQQMQQAQHLQALQQQMQQSGMMGGMLGANGTMLSPLSARLGMNFPAGFPMMGAGTSTAGGTNNKRSPGAGRSPIGGKPTHTPGSGSNPDEELDMKLLSDIPSWLRGLRLHKYTPNFEGCTWQEMVLMSDSDLETRGVAAVGARRKMLRTFENVRIKKGMALPGDGEKKENENNNNDGENKEVNVTNTTPTPESDMAH</sequence>
<feature type="compositionally biased region" description="Low complexity" evidence="13">
    <location>
        <begin position="10"/>
        <end position="30"/>
    </location>
</feature>
<protein>
    <recommendedName>
        <fullName evidence="10">RNA-binding protein VTS1</fullName>
    </recommendedName>
    <alternativeName>
        <fullName evidence="12">RNA-binding protein vts1</fullName>
    </alternativeName>
</protein>
<evidence type="ECO:0000256" key="3">
    <source>
        <dbReference type="ARBA" id="ARBA00007325"/>
    </source>
</evidence>
<evidence type="ECO:0000256" key="13">
    <source>
        <dbReference type="SAM" id="MobiDB-lite"/>
    </source>
</evidence>
<keyword evidence="16" id="KW-1185">Reference proteome</keyword>
<gene>
    <name evidence="15" type="ORF">CROQUDRAFT_41826</name>
</gene>
<dbReference type="Pfam" id="PF25479">
    <property type="entry name" value="Vts1"/>
    <property type="match status" value="1"/>
</dbReference>
<feature type="compositionally biased region" description="Polar residues" evidence="13">
    <location>
        <begin position="415"/>
        <end position="443"/>
    </location>
</feature>
<comment type="function">
    <text evidence="11">RNA-binding protein involved in post-transcriptional regulation through transcript degradation.</text>
</comment>
<keyword evidence="5" id="KW-0963">Cytoplasm</keyword>
<evidence type="ECO:0000256" key="5">
    <source>
        <dbReference type="ARBA" id="ARBA00022490"/>
    </source>
</evidence>
<feature type="compositionally biased region" description="Polar residues" evidence="13">
    <location>
        <begin position="38"/>
        <end position="51"/>
    </location>
</feature>
<dbReference type="GO" id="GO:0000289">
    <property type="term" value="P:nuclear-transcribed mRNA poly(A) tail shortening"/>
    <property type="evidence" value="ECO:0007669"/>
    <property type="project" value="TreeGrafter"/>
</dbReference>
<dbReference type="GO" id="GO:0000932">
    <property type="term" value="C:P-body"/>
    <property type="evidence" value="ECO:0007669"/>
    <property type="project" value="UniProtKB-SubCell"/>
</dbReference>
<comment type="caution">
    <text evidence="15">The sequence shown here is derived from an EMBL/GenBank/DDBJ whole genome shotgun (WGS) entry which is preliminary data.</text>
</comment>
<dbReference type="GO" id="GO:0015031">
    <property type="term" value="P:protein transport"/>
    <property type="evidence" value="ECO:0007669"/>
    <property type="project" value="UniProtKB-KW"/>
</dbReference>
<dbReference type="GO" id="GO:0000166">
    <property type="term" value="F:nucleotide binding"/>
    <property type="evidence" value="ECO:0007669"/>
    <property type="project" value="UniProtKB-KW"/>
</dbReference>
<evidence type="ECO:0000256" key="7">
    <source>
        <dbReference type="ARBA" id="ARBA00022884"/>
    </source>
</evidence>
<dbReference type="FunFam" id="1.10.150.50:FF:000033">
    <property type="entry name" value="Protein vts1, variant"/>
    <property type="match status" value="1"/>
</dbReference>
<dbReference type="InterPro" id="IPR013761">
    <property type="entry name" value="SAM/pointed_sf"/>
</dbReference>